<dbReference type="HOGENOM" id="CLU_2534808_0_0_2"/>
<dbReference type="AlphaFoldDB" id="A4WLB7"/>
<sequence length="83" mass="9345">MWPMAQSQINAGQIVQVANAIYKRVKEQIRQRVRASGRLSTPTGDMLRASGRDQGLGADVLNRKLGKTELRERALNELLRIIM</sequence>
<name>A4WLB7_PYRAR</name>
<accession>A4WLB7</accession>
<evidence type="ECO:0000313" key="1">
    <source>
        <dbReference type="EMBL" id="ABP51184.1"/>
    </source>
</evidence>
<protein>
    <submittedName>
        <fullName evidence="1">Uncharacterized protein</fullName>
    </submittedName>
</protein>
<organism evidence="1 2">
    <name type="scientific">Pyrobaculum arsenaticum (strain DSM 13514 / JCM 11321 / PZ6)</name>
    <dbReference type="NCBI Taxonomy" id="340102"/>
    <lineage>
        <taxon>Archaea</taxon>
        <taxon>Thermoproteota</taxon>
        <taxon>Thermoprotei</taxon>
        <taxon>Thermoproteales</taxon>
        <taxon>Thermoproteaceae</taxon>
        <taxon>Pyrobaculum</taxon>
    </lineage>
</organism>
<reference evidence="1 2" key="1">
    <citation type="submission" date="2007-04" db="EMBL/GenBank/DDBJ databases">
        <title>Complete sequence of Pyrobaculum arsenaticum DSM 13514.</title>
        <authorList>
            <consortium name="US DOE Joint Genome Institute"/>
            <person name="Copeland A."/>
            <person name="Lucas S."/>
            <person name="Lapidus A."/>
            <person name="Barry K."/>
            <person name="Glavina del Rio T."/>
            <person name="Dalin E."/>
            <person name="Tice H."/>
            <person name="Pitluck S."/>
            <person name="Chain P."/>
            <person name="Malfatti S."/>
            <person name="Shin M."/>
            <person name="Vergez L."/>
            <person name="Schmutz J."/>
            <person name="Larimer F."/>
            <person name="Land M."/>
            <person name="Hauser L."/>
            <person name="Kyrpides N."/>
            <person name="Mikhailova N."/>
            <person name="Cozen A.E."/>
            <person name="Fitz-Gibbon S.T."/>
            <person name="House C.H."/>
            <person name="Saltikov C."/>
            <person name="Lowe T.M."/>
            <person name="Richardson P."/>
        </authorList>
    </citation>
    <scope>NUCLEOTIDE SEQUENCE [LARGE SCALE GENOMIC DNA]</scope>
    <source>
        <strain evidence="2">ATCC 700994 / DSM 13514 / JCM 11321 / PZ6</strain>
    </source>
</reference>
<gene>
    <name evidence="1" type="ordered locus">Pars_1631</name>
</gene>
<dbReference type="Proteomes" id="UP000001567">
    <property type="component" value="Chromosome"/>
</dbReference>
<dbReference type="KEGG" id="pas:Pars_1631"/>
<dbReference type="EMBL" id="CP000660">
    <property type="protein sequence ID" value="ABP51184.1"/>
    <property type="molecule type" value="Genomic_DNA"/>
</dbReference>
<proteinExistence type="predicted"/>
<evidence type="ECO:0000313" key="2">
    <source>
        <dbReference type="Proteomes" id="UP000001567"/>
    </source>
</evidence>